<evidence type="ECO:0000259" key="2">
    <source>
        <dbReference type="SMART" id="SM00854"/>
    </source>
</evidence>
<feature type="domain" description="Capsule synthesis protein CapA" evidence="2">
    <location>
        <begin position="28"/>
        <end position="264"/>
    </location>
</feature>
<dbReference type="SMART" id="SM00854">
    <property type="entry name" value="PGA_cap"/>
    <property type="match status" value="1"/>
</dbReference>
<dbReference type="InterPro" id="IPR019079">
    <property type="entry name" value="Capsule_synth_CapA"/>
</dbReference>
<dbReference type="PANTHER" id="PTHR33393:SF13">
    <property type="entry name" value="PGA BIOSYNTHESIS PROTEIN CAPA"/>
    <property type="match status" value="1"/>
</dbReference>
<evidence type="ECO:0000256" key="1">
    <source>
        <dbReference type="ARBA" id="ARBA00005662"/>
    </source>
</evidence>
<protein>
    <submittedName>
        <fullName evidence="3">CapA family protein</fullName>
    </submittedName>
</protein>
<dbReference type="Gene3D" id="3.60.21.10">
    <property type="match status" value="1"/>
</dbReference>
<dbReference type="AlphaFoldDB" id="A0A540VQE3"/>
<organism evidence="3 4">
    <name type="scientific">Spiribacter salinus</name>
    <dbReference type="NCBI Taxonomy" id="1335746"/>
    <lineage>
        <taxon>Bacteria</taxon>
        <taxon>Pseudomonadati</taxon>
        <taxon>Pseudomonadota</taxon>
        <taxon>Gammaproteobacteria</taxon>
        <taxon>Chromatiales</taxon>
        <taxon>Ectothiorhodospiraceae</taxon>
        <taxon>Spiribacter</taxon>
    </lineage>
</organism>
<dbReference type="InterPro" id="IPR052169">
    <property type="entry name" value="CW_Biosynth-Accessory"/>
</dbReference>
<dbReference type="EMBL" id="VIFK01000105">
    <property type="protein sequence ID" value="TQE98980.1"/>
    <property type="molecule type" value="Genomic_DNA"/>
</dbReference>
<sequence>MQPGRNCRSVGSAAETSVTERATDTALRLGFVGDVSLGRSVRRHMAGSGVKTPLDAAAPVLADLDLRVANLEGAALPYTEGRFGPASPLTATTEDLHLLADAGIDVVTLANNHSMDEGAPGLDACTRALARYGIGHVGAGTNRYEAERPLLVTRNGRRISLIAACDHARHWAGARRPGIAPLGWRRVTRRVREARRRSDLVIVLLHADHEFVDCPTPRRIARSRALVRHGADLVIQHHPHVWQGVEHHPQGLIAYSLGNFVFPVEGNPYQESRPGTAWTHVLEVEVHFRGTHASSLSWHTHPFVIRENHLPTPASTAEAEEILADLRRRSALLADRAAVQAHHLNAARREWRNTRNAFLHALHGRRWKECCTLVRDTLAMPAERDAMITSLTRGRL</sequence>
<evidence type="ECO:0000313" key="3">
    <source>
        <dbReference type="EMBL" id="TQE98980.1"/>
    </source>
</evidence>
<comment type="caution">
    <text evidence="3">The sequence shown here is derived from an EMBL/GenBank/DDBJ whole genome shotgun (WGS) entry which is preliminary data.</text>
</comment>
<dbReference type="Pfam" id="PF09587">
    <property type="entry name" value="PGA_cap"/>
    <property type="match status" value="1"/>
</dbReference>
<reference evidence="3 4" key="1">
    <citation type="submission" date="2019-06" db="EMBL/GenBank/DDBJ databases">
        <title>Metagenome assembled Genome of Spiribacter salinus SL48-SHIP from the microbial mat of Salt Lake 48 (Novosibirsk region, Russia).</title>
        <authorList>
            <person name="Shipova A."/>
            <person name="Rozanov A.S."/>
            <person name="Bryanskaya A.V."/>
            <person name="Peltek S.E."/>
        </authorList>
    </citation>
    <scope>NUCLEOTIDE SEQUENCE [LARGE SCALE GENOMIC DNA]</scope>
    <source>
        <strain evidence="3">SL48-SHIP-2</strain>
    </source>
</reference>
<proteinExistence type="inferred from homology"/>
<evidence type="ECO:0000313" key="4">
    <source>
        <dbReference type="Proteomes" id="UP000315400"/>
    </source>
</evidence>
<dbReference type="Proteomes" id="UP000315400">
    <property type="component" value="Unassembled WGS sequence"/>
</dbReference>
<gene>
    <name evidence="3" type="ORF">FKY71_10980</name>
</gene>
<name>A0A540VQE3_9GAMM</name>
<dbReference type="PANTHER" id="PTHR33393">
    <property type="entry name" value="POLYGLUTAMINE SYNTHESIS ACCESSORY PROTEIN RV0574C-RELATED"/>
    <property type="match status" value="1"/>
</dbReference>
<comment type="similarity">
    <text evidence="1">Belongs to the CapA family.</text>
</comment>
<dbReference type="CDD" id="cd07381">
    <property type="entry name" value="MPP_CapA"/>
    <property type="match status" value="1"/>
</dbReference>
<dbReference type="InterPro" id="IPR029052">
    <property type="entry name" value="Metallo-depent_PP-like"/>
</dbReference>
<accession>A0A540VQE3</accession>
<dbReference type="SUPFAM" id="SSF56300">
    <property type="entry name" value="Metallo-dependent phosphatases"/>
    <property type="match status" value="1"/>
</dbReference>